<evidence type="ECO:0000256" key="4">
    <source>
        <dbReference type="ARBA" id="ARBA00022679"/>
    </source>
</evidence>
<evidence type="ECO:0000256" key="2">
    <source>
        <dbReference type="ARBA" id="ARBA00022490"/>
    </source>
</evidence>
<comment type="similarity">
    <text evidence="1 10">Belongs to the thiolase-like superfamily. FabH family.</text>
</comment>
<dbReference type="Proteomes" id="UP001575105">
    <property type="component" value="Unassembled WGS sequence"/>
</dbReference>
<dbReference type="InterPro" id="IPR013747">
    <property type="entry name" value="ACP_syn_III_C"/>
</dbReference>
<dbReference type="PANTHER" id="PTHR34069:SF2">
    <property type="entry name" value="BETA-KETOACYL-[ACYL-CARRIER-PROTEIN] SYNTHASE III"/>
    <property type="match status" value="1"/>
</dbReference>
<evidence type="ECO:0000313" key="14">
    <source>
        <dbReference type="Proteomes" id="UP001575105"/>
    </source>
</evidence>
<dbReference type="Pfam" id="PF08541">
    <property type="entry name" value="ACP_syn_III_C"/>
    <property type="match status" value="1"/>
</dbReference>
<keyword evidence="9 10" id="KW-0012">Acyltransferase</keyword>
<dbReference type="InterPro" id="IPR013751">
    <property type="entry name" value="ACP_syn_III_N"/>
</dbReference>
<keyword evidence="5 10" id="KW-0276">Fatty acid metabolism</keyword>
<evidence type="ECO:0000259" key="11">
    <source>
        <dbReference type="Pfam" id="PF08541"/>
    </source>
</evidence>
<accession>A0ABV4U1T3</accession>
<reference evidence="13 14" key="1">
    <citation type="submission" date="2024-08" db="EMBL/GenBank/DDBJ databases">
        <title>Whole-genome sequencing of halo(alkali)philic microorganisms from hypersaline lakes.</title>
        <authorList>
            <person name="Sorokin D.Y."/>
            <person name="Merkel A.Y."/>
            <person name="Messina E."/>
            <person name="Yakimov M."/>
        </authorList>
    </citation>
    <scope>NUCLEOTIDE SEQUENCE [LARGE SCALE GENOMIC DNA]</scope>
    <source>
        <strain evidence="13 14">AB-hyl4</strain>
    </source>
</reference>
<feature type="active site" evidence="10">
    <location>
        <position position="293"/>
    </location>
</feature>
<feature type="domain" description="Beta-ketoacyl-[acyl-carrier-protein] synthase III C-terminal" evidence="11">
    <location>
        <begin position="247"/>
        <end position="335"/>
    </location>
</feature>
<evidence type="ECO:0000256" key="7">
    <source>
        <dbReference type="ARBA" id="ARBA00023160"/>
    </source>
</evidence>
<proteinExistence type="inferred from homology"/>
<dbReference type="Pfam" id="PF08545">
    <property type="entry name" value="ACP_syn_III"/>
    <property type="match status" value="1"/>
</dbReference>
<dbReference type="GO" id="GO:0033818">
    <property type="term" value="F:beta-ketoacyl-acyl-carrier-protein synthase III activity"/>
    <property type="evidence" value="ECO:0007669"/>
    <property type="project" value="UniProtKB-EC"/>
</dbReference>
<keyword evidence="8 10" id="KW-0511">Multifunctional enzyme</keyword>
<evidence type="ECO:0000256" key="1">
    <source>
        <dbReference type="ARBA" id="ARBA00008642"/>
    </source>
</evidence>
<dbReference type="CDD" id="cd00830">
    <property type="entry name" value="KAS_III"/>
    <property type="match status" value="1"/>
</dbReference>
<evidence type="ECO:0000256" key="8">
    <source>
        <dbReference type="ARBA" id="ARBA00023268"/>
    </source>
</evidence>
<dbReference type="SUPFAM" id="SSF53901">
    <property type="entry name" value="Thiolase-like"/>
    <property type="match status" value="1"/>
</dbReference>
<dbReference type="EMBL" id="JBGUBD010000001">
    <property type="protein sequence ID" value="MFA9476789.1"/>
    <property type="molecule type" value="Genomic_DNA"/>
</dbReference>
<feature type="active site" evidence="10">
    <location>
        <position position="121"/>
    </location>
</feature>
<comment type="caution">
    <text evidence="13">The sequence shown here is derived from an EMBL/GenBank/DDBJ whole genome shotgun (WGS) entry which is preliminary data.</text>
</comment>
<comment type="domain">
    <text evidence="10">The last Arg residue of the ACP-binding site is essential for the weak association between ACP/AcpP and FabH.</text>
</comment>
<comment type="subcellular location">
    <subcellularLocation>
        <location evidence="10">Cytoplasm</location>
    </subcellularLocation>
</comment>
<gene>
    <name evidence="10" type="primary">fabH</name>
    <name evidence="13" type="ORF">ACERK3_00650</name>
</gene>
<keyword evidence="14" id="KW-1185">Reference proteome</keyword>
<feature type="domain" description="Beta-ketoacyl-[acyl-carrier-protein] synthase III N-terminal" evidence="12">
    <location>
        <begin position="115"/>
        <end position="194"/>
    </location>
</feature>
<dbReference type="PANTHER" id="PTHR34069">
    <property type="entry name" value="3-OXOACYL-[ACYL-CARRIER-PROTEIN] SYNTHASE 3"/>
    <property type="match status" value="1"/>
</dbReference>
<dbReference type="EC" id="2.3.1.180" evidence="10"/>
<protein>
    <recommendedName>
        <fullName evidence="10">Beta-ketoacyl-[acyl-carrier-protein] synthase III</fullName>
        <shortName evidence="10">Beta-ketoacyl-ACP synthase III</shortName>
        <shortName evidence="10">KAS III</shortName>
        <ecNumber evidence="10">2.3.1.180</ecNumber>
    </recommendedName>
    <alternativeName>
        <fullName evidence="10">3-oxoacyl-[acyl-carrier-protein] synthase 3</fullName>
    </alternativeName>
    <alternativeName>
        <fullName evidence="10">3-oxoacyl-[acyl-carrier-protein] synthase III</fullName>
    </alternativeName>
</protein>
<evidence type="ECO:0000256" key="6">
    <source>
        <dbReference type="ARBA" id="ARBA00023098"/>
    </source>
</evidence>
<feature type="active site" evidence="10">
    <location>
        <position position="263"/>
    </location>
</feature>
<keyword evidence="6 10" id="KW-0443">Lipid metabolism</keyword>
<organism evidence="13 14">
    <name type="scientific">Natronomicrosphaera hydrolytica</name>
    <dbReference type="NCBI Taxonomy" id="3242702"/>
    <lineage>
        <taxon>Bacteria</taxon>
        <taxon>Pseudomonadati</taxon>
        <taxon>Planctomycetota</taxon>
        <taxon>Phycisphaerae</taxon>
        <taxon>Phycisphaerales</taxon>
        <taxon>Phycisphaeraceae</taxon>
        <taxon>Natronomicrosphaera</taxon>
    </lineage>
</organism>
<keyword evidence="3 10" id="KW-0444">Lipid biosynthesis</keyword>
<keyword evidence="4 10" id="KW-0808">Transferase</keyword>
<dbReference type="InterPro" id="IPR016039">
    <property type="entry name" value="Thiolase-like"/>
</dbReference>
<comment type="caution">
    <text evidence="10">Lacks conserved residue(s) required for the propagation of feature annotation.</text>
</comment>
<name>A0ABV4U1T3_9BACT</name>
<keyword evidence="7 10" id="KW-0275">Fatty acid biosynthesis</keyword>
<evidence type="ECO:0000256" key="9">
    <source>
        <dbReference type="ARBA" id="ARBA00023315"/>
    </source>
</evidence>
<dbReference type="NCBIfam" id="TIGR00747">
    <property type="entry name" value="fabH"/>
    <property type="match status" value="1"/>
</dbReference>
<dbReference type="HAMAP" id="MF_01815">
    <property type="entry name" value="FabH"/>
    <property type="match status" value="1"/>
</dbReference>
<comment type="function">
    <text evidence="10">Catalyzes the condensation reaction of fatty acid synthesis by the addition to an acyl acceptor of two carbons from malonyl-ACP. Catalyzes the first condensation reaction which initiates fatty acid synthesis and may therefore play a role in governing the total rate of fatty acid production. Possesses both acetoacetyl-ACP synthase and acetyl transacylase activities. Its substrate specificity determines the biosynthesis of branched-chain and/or straight-chain of fatty acids.</text>
</comment>
<evidence type="ECO:0000256" key="10">
    <source>
        <dbReference type="HAMAP-Rule" id="MF_01815"/>
    </source>
</evidence>
<evidence type="ECO:0000259" key="12">
    <source>
        <dbReference type="Pfam" id="PF08545"/>
    </source>
</evidence>
<comment type="catalytic activity">
    <reaction evidence="10">
        <text>malonyl-[ACP] + acetyl-CoA + H(+) = 3-oxobutanoyl-[ACP] + CO2 + CoA</text>
        <dbReference type="Rhea" id="RHEA:12080"/>
        <dbReference type="Rhea" id="RHEA-COMP:9623"/>
        <dbReference type="Rhea" id="RHEA-COMP:9625"/>
        <dbReference type="ChEBI" id="CHEBI:15378"/>
        <dbReference type="ChEBI" id="CHEBI:16526"/>
        <dbReference type="ChEBI" id="CHEBI:57287"/>
        <dbReference type="ChEBI" id="CHEBI:57288"/>
        <dbReference type="ChEBI" id="CHEBI:78449"/>
        <dbReference type="ChEBI" id="CHEBI:78450"/>
        <dbReference type="EC" id="2.3.1.180"/>
    </reaction>
</comment>
<sequence>MTRRHTPPPAGVRLAGTGMAVPTRRLTNHDLAKIVDTNDEWITQRTGIKSRARVSEGEKTSDLAAQAVQQALENAGMTPDELDLLICATMTPDMICPATAAQVVAKLGAVPCGAFDLNIACTGLVAAINTANNFIASGACENVAVVGAEVLSSVVNWDDRRTCVLFGDGAGAAVLTASDDSTQGCLYQRLSSDGNRGNSLYVPRTEKDIPPGEEEAYSGKLNTLQMNGKAVYKFAVTTLADCVAEALDATGLTAADIKMVIPHQSNIRMLQSAWKRLGFDQDKVYINIDRFGNTSAASVGICLHELMDQGRLDPGDHVIFVAQGGGLSWGTSLWRL</sequence>
<dbReference type="InterPro" id="IPR004655">
    <property type="entry name" value="FabH"/>
</dbReference>
<dbReference type="NCBIfam" id="NF006829">
    <property type="entry name" value="PRK09352.1"/>
    <property type="match status" value="1"/>
</dbReference>
<dbReference type="RefSeq" id="WP_425343715.1">
    <property type="nucleotide sequence ID" value="NZ_JBGUBD010000001.1"/>
</dbReference>
<comment type="pathway">
    <text evidence="10">Lipid metabolism; fatty acid biosynthesis.</text>
</comment>
<comment type="subunit">
    <text evidence="10">Homodimer.</text>
</comment>
<keyword evidence="2 10" id="KW-0963">Cytoplasm</keyword>
<dbReference type="Gene3D" id="3.40.47.10">
    <property type="match status" value="1"/>
</dbReference>
<evidence type="ECO:0000256" key="3">
    <source>
        <dbReference type="ARBA" id="ARBA00022516"/>
    </source>
</evidence>
<evidence type="ECO:0000256" key="5">
    <source>
        <dbReference type="ARBA" id="ARBA00022832"/>
    </source>
</evidence>
<evidence type="ECO:0000313" key="13">
    <source>
        <dbReference type="EMBL" id="MFA9476789.1"/>
    </source>
</evidence>